<evidence type="ECO:0000256" key="2">
    <source>
        <dbReference type="SAM" id="Phobius"/>
    </source>
</evidence>
<dbReference type="EMBL" id="ML986582">
    <property type="protein sequence ID" value="KAF2269576.1"/>
    <property type="molecule type" value="Genomic_DNA"/>
</dbReference>
<keyword evidence="2" id="KW-1133">Transmembrane helix</keyword>
<sequence length="103" mass="11293">MMTPPTEMQEMQLLGPAILCHYVLLEHIFLSVMVVDGDKLPNSSSWGTNWGTAGTQYAVSMPASATASDSDRQTEETQRKTVDRPSKAETEEIGAWPHRACAP</sequence>
<reference evidence="4" key="1">
    <citation type="journal article" date="2020" name="Stud. Mycol.">
        <title>101 Dothideomycetes genomes: A test case for predicting lifestyles and emergence of pathogens.</title>
        <authorList>
            <person name="Haridas S."/>
            <person name="Albert R."/>
            <person name="Binder M."/>
            <person name="Bloem J."/>
            <person name="LaButti K."/>
            <person name="Salamov A."/>
            <person name="Andreopoulos B."/>
            <person name="Baker S."/>
            <person name="Barry K."/>
            <person name="Bills G."/>
            <person name="Bluhm B."/>
            <person name="Cannon C."/>
            <person name="Castanera R."/>
            <person name="Culley D."/>
            <person name="Daum C."/>
            <person name="Ezra D."/>
            <person name="Gonzalez J."/>
            <person name="Henrissat B."/>
            <person name="Kuo A."/>
            <person name="Liang C."/>
            <person name="Lipzen A."/>
            <person name="Lutzoni F."/>
            <person name="Magnuson J."/>
            <person name="Mondo S."/>
            <person name="Nolan M."/>
            <person name="Ohm R."/>
            <person name="Pangilinan J."/>
            <person name="Park H.-J."/>
            <person name="Ramirez L."/>
            <person name="Alfaro M."/>
            <person name="Sun H."/>
            <person name="Tritt A."/>
            <person name="Yoshinaga Y."/>
            <person name="Zwiers L.-H."/>
            <person name="Turgeon B."/>
            <person name="Goodwin S."/>
            <person name="Spatafora J."/>
            <person name="Crous P."/>
            <person name="Grigoriev I."/>
        </authorList>
    </citation>
    <scope>NUCLEOTIDE SEQUENCE [LARGE SCALE GENOMIC DNA]</scope>
    <source>
        <strain evidence="4">CBS 304.66</strain>
    </source>
</reference>
<keyword evidence="2" id="KW-0472">Membrane</keyword>
<feature type="compositionally biased region" description="Basic and acidic residues" evidence="1">
    <location>
        <begin position="69"/>
        <end position="90"/>
    </location>
</feature>
<gene>
    <name evidence="3" type="ORF">CC78DRAFT_282581</name>
</gene>
<evidence type="ECO:0000313" key="4">
    <source>
        <dbReference type="Proteomes" id="UP000800093"/>
    </source>
</evidence>
<proteinExistence type="predicted"/>
<dbReference type="AlphaFoldDB" id="A0A9P4NAC9"/>
<feature type="transmembrane region" description="Helical" evidence="2">
    <location>
        <begin position="12"/>
        <end position="35"/>
    </location>
</feature>
<keyword evidence="2" id="KW-0812">Transmembrane</keyword>
<comment type="caution">
    <text evidence="3">The sequence shown here is derived from an EMBL/GenBank/DDBJ whole genome shotgun (WGS) entry which is preliminary data.</text>
</comment>
<evidence type="ECO:0000313" key="3">
    <source>
        <dbReference type="EMBL" id="KAF2269576.1"/>
    </source>
</evidence>
<organism evidence="3 4">
    <name type="scientific">Lojkania enalia</name>
    <dbReference type="NCBI Taxonomy" id="147567"/>
    <lineage>
        <taxon>Eukaryota</taxon>
        <taxon>Fungi</taxon>
        <taxon>Dikarya</taxon>
        <taxon>Ascomycota</taxon>
        <taxon>Pezizomycotina</taxon>
        <taxon>Dothideomycetes</taxon>
        <taxon>Pleosporomycetidae</taxon>
        <taxon>Pleosporales</taxon>
        <taxon>Pleosporales incertae sedis</taxon>
        <taxon>Lojkania</taxon>
    </lineage>
</organism>
<protein>
    <submittedName>
        <fullName evidence="3">Uncharacterized protein</fullName>
    </submittedName>
</protein>
<feature type="region of interest" description="Disordered" evidence="1">
    <location>
        <begin position="61"/>
        <end position="103"/>
    </location>
</feature>
<dbReference type="Proteomes" id="UP000800093">
    <property type="component" value="Unassembled WGS sequence"/>
</dbReference>
<keyword evidence="4" id="KW-1185">Reference proteome</keyword>
<accession>A0A9P4NAC9</accession>
<evidence type="ECO:0000256" key="1">
    <source>
        <dbReference type="SAM" id="MobiDB-lite"/>
    </source>
</evidence>
<name>A0A9P4NAC9_9PLEO</name>